<dbReference type="Gene3D" id="3.40.309.10">
    <property type="entry name" value="Aldehyde Dehydrogenase, Chain A, domain 2"/>
    <property type="match status" value="1"/>
</dbReference>
<dbReference type="InterPro" id="IPR016163">
    <property type="entry name" value="Ald_DH_C"/>
</dbReference>
<gene>
    <name evidence="4" type="ORF">CRM94_29875</name>
</gene>
<dbReference type="Gene3D" id="3.40.605.10">
    <property type="entry name" value="Aldehyde Dehydrogenase, Chain A, domain 1"/>
    <property type="match status" value="1"/>
</dbReference>
<dbReference type="AlphaFoldDB" id="A0A2A7S554"/>
<comment type="similarity">
    <text evidence="1">Belongs to the aldehyde dehydrogenase family.</text>
</comment>
<protein>
    <submittedName>
        <fullName evidence="4">NAD-dependent succinate-semialdehyde dehydrogenase</fullName>
    </submittedName>
</protein>
<proteinExistence type="inferred from homology"/>
<comment type="caution">
    <text evidence="4">The sequence shown here is derived from an EMBL/GenBank/DDBJ whole genome shotgun (WGS) entry which is preliminary data.</text>
</comment>
<evidence type="ECO:0000256" key="1">
    <source>
        <dbReference type="ARBA" id="ARBA00009986"/>
    </source>
</evidence>
<dbReference type="SUPFAM" id="SSF53720">
    <property type="entry name" value="ALDH-like"/>
    <property type="match status" value="1"/>
</dbReference>
<dbReference type="InterPro" id="IPR050740">
    <property type="entry name" value="Aldehyde_DH_Superfamily"/>
</dbReference>
<dbReference type="InterPro" id="IPR015590">
    <property type="entry name" value="Aldehyde_DH_dom"/>
</dbReference>
<evidence type="ECO:0000313" key="5">
    <source>
        <dbReference type="Proteomes" id="UP000220629"/>
    </source>
</evidence>
<keyword evidence="2" id="KW-0560">Oxidoreductase</keyword>
<reference evidence="5" key="1">
    <citation type="submission" date="2017-09" db="EMBL/GenBank/DDBJ databases">
        <title>FDA dAtabase for Regulatory Grade micrObial Sequences (FDA-ARGOS): Supporting development and validation of Infectious Disease Dx tests.</title>
        <authorList>
            <person name="Minogue T."/>
            <person name="Wolcott M."/>
            <person name="Wasieloski L."/>
            <person name="Aguilar W."/>
            <person name="Moore D."/>
            <person name="Tallon L."/>
            <person name="Sadzewicz L."/>
            <person name="Ott S."/>
            <person name="Zhao X."/>
            <person name="Nagaraj S."/>
            <person name="Vavikolanu K."/>
            <person name="Aluvathingal J."/>
            <person name="Nadendla S."/>
            <person name="Sichtig H."/>
        </authorList>
    </citation>
    <scope>NUCLEOTIDE SEQUENCE [LARGE SCALE GENOMIC DNA]</scope>
    <source>
        <strain evidence="5">FDAARGOS_390</strain>
    </source>
</reference>
<dbReference type="Proteomes" id="UP000220629">
    <property type="component" value="Unassembled WGS sequence"/>
</dbReference>
<evidence type="ECO:0000313" key="4">
    <source>
        <dbReference type="EMBL" id="PEH38583.1"/>
    </source>
</evidence>
<feature type="domain" description="Aldehyde dehydrogenase" evidence="3">
    <location>
        <begin position="23"/>
        <end position="481"/>
    </location>
</feature>
<dbReference type="PANTHER" id="PTHR43353:SF5">
    <property type="entry name" value="SUCCINATE-SEMIALDEHYDE DEHYDROGENASE, MITOCHONDRIAL"/>
    <property type="match status" value="1"/>
</dbReference>
<dbReference type="InterPro" id="IPR016161">
    <property type="entry name" value="Ald_DH/histidinol_DH"/>
</dbReference>
<dbReference type="FunFam" id="3.40.605.10:FF:000007">
    <property type="entry name" value="NAD/NADP-dependent betaine aldehyde dehydrogenase"/>
    <property type="match status" value="1"/>
</dbReference>
<evidence type="ECO:0000256" key="2">
    <source>
        <dbReference type="ARBA" id="ARBA00023002"/>
    </source>
</evidence>
<name>A0A2A7S554_BURGA</name>
<dbReference type="InterPro" id="IPR016162">
    <property type="entry name" value="Ald_DH_N"/>
</dbReference>
<sequence>MNQPTRCALYIDGRFTQAGVANWIEVRNPANGEVVAQAPDAGQDLIDAAVDAASRALRGWRRSNPFERSRLLHAIGEELARDEQAIALAITIEMGKPLAEAQGEARKLAKAFHYYAEEAVRIFGETVPNEEDGYTSFVEKEPVGVVAAIAPWNYPVELIGWKLAAALAAGCTIVVKPSEYTPSSAEAVFRCVDRAGLPAGVANLVMGAREAGRRLVGHPAIDKVAFTGSGPAGEDIYRTVRGITGLSLELGGSCPLIVTAHADLERAVSGTLRRAFRNAGQICISINRAYVEASVHDRFVEKLAEGARRLVVADGLANPRADVGPMATRAGLDKVRRHVDDARERGARLLCGGARPDTAAAPEAGAAGLFYSPTVLVDCRPEMLVMHEETFGPVIGVSAYDSLDQAIEAANGTPAGLAAYAYTEHVHETFRLARELDFGNVAINNVDAGIMNAAYGGRKQSGSGYEHGREGMEGYLHLKHVRLRHGA</sequence>
<evidence type="ECO:0000259" key="3">
    <source>
        <dbReference type="Pfam" id="PF00171"/>
    </source>
</evidence>
<dbReference type="Pfam" id="PF00171">
    <property type="entry name" value="Aldedh"/>
    <property type="match status" value="1"/>
</dbReference>
<organism evidence="4 5">
    <name type="scientific">Burkholderia gladioli</name>
    <name type="common">Pseudomonas marginata</name>
    <name type="synonym">Phytomonas marginata</name>
    <dbReference type="NCBI Taxonomy" id="28095"/>
    <lineage>
        <taxon>Bacteria</taxon>
        <taxon>Pseudomonadati</taxon>
        <taxon>Pseudomonadota</taxon>
        <taxon>Betaproteobacteria</taxon>
        <taxon>Burkholderiales</taxon>
        <taxon>Burkholderiaceae</taxon>
        <taxon>Burkholderia</taxon>
    </lineage>
</organism>
<dbReference type="EMBL" id="PDDY01000004">
    <property type="protein sequence ID" value="PEH38583.1"/>
    <property type="molecule type" value="Genomic_DNA"/>
</dbReference>
<dbReference type="PANTHER" id="PTHR43353">
    <property type="entry name" value="SUCCINATE-SEMIALDEHYDE DEHYDROGENASE, MITOCHONDRIAL"/>
    <property type="match status" value="1"/>
</dbReference>
<dbReference type="GO" id="GO:0016620">
    <property type="term" value="F:oxidoreductase activity, acting on the aldehyde or oxo group of donors, NAD or NADP as acceptor"/>
    <property type="evidence" value="ECO:0007669"/>
    <property type="project" value="InterPro"/>
</dbReference>
<dbReference type="RefSeq" id="WP_098154101.1">
    <property type="nucleotide sequence ID" value="NZ_CADEQH010000004.1"/>
</dbReference>
<accession>A0A2A7S554</accession>